<dbReference type="GO" id="GO:0006974">
    <property type="term" value="P:DNA damage response"/>
    <property type="evidence" value="ECO:0007669"/>
    <property type="project" value="UniProtKB-KW"/>
</dbReference>
<dbReference type="PROSITE" id="PS50878">
    <property type="entry name" value="RT_POL"/>
    <property type="match status" value="1"/>
</dbReference>
<proteinExistence type="predicted"/>
<dbReference type="OrthoDB" id="9780724at2"/>
<protein>
    <submittedName>
        <fullName evidence="3">RNA-directed DNA polymerase domain protein</fullName>
    </submittedName>
</protein>
<dbReference type="CDD" id="cd01646">
    <property type="entry name" value="RT_Bac_retron_I"/>
    <property type="match status" value="1"/>
</dbReference>
<dbReference type="InterPro" id="IPR043502">
    <property type="entry name" value="DNA/RNA_pol_sf"/>
</dbReference>
<dbReference type="Pfam" id="PF00078">
    <property type="entry name" value="RVT_1"/>
    <property type="match status" value="1"/>
</dbReference>
<evidence type="ECO:0000259" key="2">
    <source>
        <dbReference type="PROSITE" id="PS50878"/>
    </source>
</evidence>
<keyword evidence="3" id="KW-0695">RNA-directed DNA polymerase</keyword>
<keyword evidence="1" id="KW-0227">DNA damage</keyword>
<reference evidence="3 4" key="1">
    <citation type="submission" date="2012-02" db="EMBL/GenBank/DDBJ databases">
        <authorList>
            <person name="Harkins D.M."/>
            <person name="Madupu R."/>
            <person name="Durkin A.S."/>
            <person name="Torralba M."/>
            <person name="Methe B."/>
            <person name="Sutton G.G."/>
            <person name="Nelson K.E."/>
        </authorList>
    </citation>
    <scope>NUCLEOTIDE SEQUENCE [LARGE SCALE GENOMIC DNA]</scope>
    <source>
        <strain evidence="3 4">SK575</strain>
    </source>
</reference>
<dbReference type="PATRIC" id="fig|1095736.3.peg.997"/>
<evidence type="ECO:0000313" key="4">
    <source>
        <dbReference type="Proteomes" id="UP000005505"/>
    </source>
</evidence>
<sequence length="587" mass="70262">MDFNKINNNLVDYYSELFTNEFLIKYGYYSYKKNKKSELEEYPNSDVFYHKMFNFDDLLIKIPRINTLQVQQDVWTEPVYFNIPKTELLRRQYKLPNLYSYLKLSKYIVAQKQNFIDIFLENRQSISKYFDSKELTFAKQKEIELQLLYGGRKRLYTDLANFYPTLYTHSIPWMIIGKWESKKTFSSNGNSFENRLDKLIQQSQFGETHGLPTGSMISRIIAELYMCYFDKRMTDYNFLYKRYVDDFIFSFNKEEEEHDFLEKFNLICREQNLNINSEKTTVLSFPFENVTDKTEVFNYLVKYNFYSETDNKKRKEILKNYINYCISMESRGNKGSLKVIFSGMDIAFSNNKIAESDLAEIILNKDDFSDFSLLEYLIELTLEKPELYNKLLSLLDDYLKNYKSRIKDVFNEYIGNNLLSIKKQLEHNIQNHFDLELNQILLYIVLFGNDALNLTEDEMIEMLSTEVDDYSLCLLVIMYLQNSFDNDKLMRKVKGLLETTHRYYESDRARMTEKLWFFRYFIYSIIKNIPTLSELITTQYPDSELDWTYIQTLFANGGQQAVNNFYNTLLDKNVMFVNCGSNFDFKY</sequence>
<feature type="domain" description="Reverse transcriptase" evidence="2">
    <location>
        <begin position="1"/>
        <end position="326"/>
    </location>
</feature>
<dbReference type="EMBL" id="AICU01000056">
    <property type="protein sequence ID" value="EID28351.1"/>
    <property type="molecule type" value="Genomic_DNA"/>
</dbReference>
<dbReference type="SUPFAM" id="SSF56672">
    <property type="entry name" value="DNA/RNA polymerases"/>
    <property type="match status" value="1"/>
</dbReference>
<organism evidence="3 4">
    <name type="scientific">Streptococcus mitis SK575</name>
    <dbReference type="NCBI Taxonomy" id="1095736"/>
    <lineage>
        <taxon>Bacteria</taxon>
        <taxon>Bacillati</taxon>
        <taxon>Bacillota</taxon>
        <taxon>Bacilli</taxon>
        <taxon>Lactobacillales</taxon>
        <taxon>Streptococcaceae</taxon>
        <taxon>Streptococcus</taxon>
        <taxon>Streptococcus mitis group</taxon>
    </lineage>
</organism>
<dbReference type="GO" id="GO:0003964">
    <property type="term" value="F:RNA-directed DNA polymerase activity"/>
    <property type="evidence" value="ECO:0007669"/>
    <property type="project" value="UniProtKB-KW"/>
</dbReference>
<accession>I0SY98</accession>
<dbReference type="Proteomes" id="UP000005505">
    <property type="component" value="Unassembled WGS sequence"/>
</dbReference>
<comment type="caution">
    <text evidence="3">The sequence shown here is derived from an EMBL/GenBank/DDBJ whole genome shotgun (WGS) entry which is preliminary data.</text>
</comment>
<evidence type="ECO:0000313" key="3">
    <source>
        <dbReference type="EMBL" id="EID28351.1"/>
    </source>
</evidence>
<dbReference type="RefSeq" id="WP_000347091.1">
    <property type="nucleotide sequence ID" value="NZ_AICU01000056.1"/>
</dbReference>
<keyword evidence="3" id="KW-0808">Transferase</keyword>
<dbReference type="InterPro" id="IPR000477">
    <property type="entry name" value="RT_dom"/>
</dbReference>
<evidence type="ECO:0000256" key="1">
    <source>
        <dbReference type="ARBA" id="ARBA00022763"/>
    </source>
</evidence>
<name>I0SY98_STRMT</name>
<keyword evidence="3" id="KW-0548">Nucleotidyltransferase</keyword>
<gene>
    <name evidence="3" type="ORF">HMPREF1048_0089</name>
</gene>
<dbReference type="AlphaFoldDB" id="I0SY98"/>